<keyword evidence="4" id="KW-1185">Reference proteome</keyword>
<protein>
    <submittedName>
        <fullName evidence="3">Uncharacterized protein</fullName>
    </submittedName>
</protein>
<dbReference type="Proteomes" id="UP001431209">
    <property type="component" value="Unassembled WGS sequence"/>
</dbReference>
<evidence type="ECO:0000256" key="1">
    <source>
        <dbReference type="SAM" id="MobiDB-lite"/>
    </source>
</evidence>
<feature type="compositionally biased region" description="Basic and acidic residues" evidence="1">
    <location>
        <begin position="8"/>
        <end position="19"/>
    </location>
</feature>
<comment type="caution">
    <text evidence="3">The sequence shown here is derived from an EMBL/GenBank/DDBJ whole genome shotgun (WGS) entry which is preliminary data.</text>
</comment>
<evidence type="ECO:0000313" key="4">
    <source>
        <dbReference type="Proteomes" id="UP001431209"/>
    </source>
</evidence>
<accession>A0AAW2YQI3</accession>
<proteinExistence type="predicted"/>
<sequence length="125" mass="14553">MVVIEEVNDPKNIEQDREAHKRYKRVPKKPSNINRFKQSEDDSVIIPNKSAERRREKREKEDRRIKIYIASVLVASIVLGFAPLRHLNKPKLLNRFIHTFITPFTSVFKVSALCLFGALVLVVQD</sequence>
<feature type="transmembrane region" description="Helical" evidence="2">
    <location>
        <begin position="96"/>
        <end position="123"/>
    </location>
</feature>
<evidence type="ECO:0000256" key="2">
    <source>
        <dbReference type="SAM" id="Phobius"/>
    </source>
</evidence>
<feature type="region of interest" description="Disordered" evidence="1">
    <location>
        <begin position="1"/>
        <end position="60"/>
    </location>
</feature>
<dbReference type="AlphaFoldDB" id="A0AAW2YQI3"/>
<dbReference type="EMBL" id="JAOPGA020000536">
    <property type="protein sequence ID" value="KAL0479334.1"/>
    <property type="molecule type" value="Genomic_DNA"/>
</dbReference>
<feature type="transmembrane region" description="Helical" evidence="2">
    <location>
        <begin position="65"/>
        <end position="84"/>
    </location>
</feature>
<feature type="compositionally biased region" description="Basic and acidic residues" evidence="1">
    <location>
        <begin position="50"/>
        <end position="60"/>
    </location>
</feature>
<evidence type="ECO:0000313" key="3">
    <source>
        <dbReference type="EMBL" id="KAL0479334.1"/>
    </source>
</evidence>
<gene>
    <name evidence="3" type="ORF">AKO1_007607</name>
</gene>
<name>A0AAW2YQI3_9EUKA</name>
<keyword evidence="2" id="KW-0812">Transmembrane</keyword>
<keyword evidence="2" id="KW-0472">Membrane</keyword>
<organism evidence="3 4">
    <name type="scientific">Acrasis kona</name>
    <dbReference type="NCBI Taxonomy" id="1008807"/>
    <lineage>
        <taxon>Eukaryota</taxon>
        <taxon>Discoba</taxon>
        <taxon>Heterolobosea</taxon>
        <taxon>Tetramitia</taxon>
        <taxon>Eutetramitia</taxon>
        <taxon>Acrasidae</taxon>
        <taxon>Acrasis</taxon>
    </lineage>
</organism>
<reference evidence="3 4" key="1">
    <citation type="submission" date="2024-03" db="EMBL/GenBank/DDBJ databases">
        <title>The Acrasis kona genome and developmental transcriptomes reveal deep origins of eukaryotic multicellular pathways.</title>
        <authorList>
            <person name="Sheikh S."/>
            <person name="Fu C.-J."/>
            <person name="Brown M.W."/>
            <person name="Baldauf S.L."/>
        </authorList>
    </citation>
    <scope>NUCLEOTIDE SEQUENCE [LARGE SCALE GENOMIC DNA]</scope>
    <source>
        <strain evidence="3 4">ATCC MYA-3509</strain>
    </source>
</reference>
<keyword evidence="2" id="KW-1133">Transmembrane helix</keyword>